<protein>
    <recommendedName>
        <fullName evidence="3">Squalene cyclase C-terminal domain-containing protein</fullName>
    </recommendedName>
</protein>
<evidence type="ECO:0000313" key="2">
    <source>
        <dbReference type="Proteomes" id="UP000315017"/>
    </source>
</evidence>
<sequence length="292" mass="31530">MDDWLQTVLDDLAKSSACGYLPQQTAATEPSVLAALALNGHGRTEAAQAVLDYLARAQQTDGSVGVRATEATPGWPTSLAVIAWQLFAADQHQGRIARGMKWISGMHGETLERSPEMGHNTLLDGWPWAAGTHSWLEPTAFHLLAYRAVKQRSHPRAAEAVRLLIDRQLPDGGCNYGNTTVLGQTLRPHVQPTGIALLALAGESDPSGRMEKSLTWLKWSLGSRTTASSLSWALHGLHAHGREVPQAAELLRGAYQRVQSHDQSPHKFALLALAALGEQSPLIGITRMDTPA</sequence>
<name>A0A517YL56_9BACT</name>
<accession>A0A517YL56</accession>
<evidence type="ECO:0000313" key="1">
    <source>
        <dbReference type="EMBL" id="QDU30966.1"/>
    </source>
</evidence>
<proteinExistence type="predicted"/>
<dbReference type="SUPFAM" id="SSF48239">
    <property type="entry name" value="Terpenoid cyclases/Protein prenyltransferases"/>
    <property type="match status" value="1"/>
</dbReference>
<dbReference type="EMBL" id="CP036274">
    <property type="protein sequence ID" value="QDU30966.1"/>
    <property type="molecule type" value="Genomic_DNA"/>
</dbReference>
<keyword evidence="2" id="KW-1185">Reference proteome</keyword>
<dbReference type="RefSeq" id="WP_145097330.1">
    <property type="nucleotide sequence ID" value="NZ_CP036274.1"/>
</dbReference>
<evidence type="ECO:0008006" key="3">
    <source>
        <dbReference type="Google" id="ProtNLM"/>
    </source>
</evidence>
<dbReference type="AlphaFoldDB" id="A0A517YL56"/>
<reference evidence="1 2" key="1">
    <citation type="submission" date="2019-02" db="EMBL/GenBank/DDBJ databases">
        <title>Deep-cultivation of Planctomycetes and their phenomic and genomic characterization uncovers novel biology.</title>
        <authorList>
            <person name="Wiegand S."/>
            <person name="Jogler M."/>
            <person name="Boedeker C."/>
            <person name="Pinto D."/>
            <person name="Vollmers J."/>
            <person name="Rivas-Marin E."/>
            <person name="Kohn T."/>
            <person name="Peeters S.H."/>
            <person name="Heuer A."/>
            <person name="Rast P."/>
            <person name="Oberbeckmann S."/>
            <person name="Bunk B."/>
            <person name="Jeske O."/>
            <person name="Meyerdierks A."/>
            <person name="Storesund J.E."/>
            <person name="Kallscheuer N."/>
            <person name="Luecker S."/>
            <person name="Lage O.M."/>
            <person name="Pohl T."/>
            <person name="Merkel B.J."/>
            <person name="Hornburger P."/>
            <person name="Mueller R.-W."/>
            <person name="Bruemmer F."/>
            <person name="Labrenz M."/>
            <person name="Spormann A.M."/>
            <person name="Op den Camp H."/>
            <person name="Overmann J."/>
            <person name="Amann R."/>
            <person name="Jetten M.S.M."/>
            <person name="Mascher T."/>
            <person name="Medema M.H."/>
            <person name="Devos D.P."/>
            <person name="Kaster A.-K."/>
            <person name="Ovreas L."/>
            <person name="Rohde M."/>
            <person name="Galperin M.Y."/>
            <person name="Jogler C."/>
        </authorList>
    </citation>
    <scope>NUCLEOTIDE SEQUENCE [LARGE SCALE GENOMIC DNA]</scope>
    <source>
        <strain evidence="1 2">ETA_A8</strain>
    </source>
</reference>
<dbReference type="InterPro" id="IPR008930">
    <property type="entry name" value="Terpenoid_cyclase/PrenylTrfase"/>
</dbReference>
<dbReference type="KEGG" id="aagg:ETAA8_61190"/>
<dbReference type="OrthoDB" id="5451915at2"/>
<dbReference type="Gene3D" id="1.50.10.20">
    <property type="match status" value="2"/>
</dbReference>
<dbReference type="Proteomes" id="UP000315017">
    <property type="component" value="Chromosome"/>
</dbReference>
<gene>
    <name evidence="1" type="ORF">ETAA8_61190</name>
</gene>
<organism evidence="1 2">
    <name type="scientific">Anatilimnocola aggregata</name>
    <dbReference type="NCBI Taxonomy" id="2528021"/>
    <lineage>
        <taxon>Bacteria</taxon>
        <taxon>Pseudomonadati</taxon>
        <taxon>Planctomycetota</taxon>
        <taxon>Planctomycetia</taxon>
        <taxon>Pirellulales</taxon>
        <taxon>Pirellulaceae</taxon>
        <taxon>Anatilimnocola</taxon>
    </lineage>
</organism>